<evidence type="ECO:0000313" key="3">
    <source>
        <dbReference type="EMBL" id="KAK5937913.1"/>
    </source>
</evidence>
<comment type="caution">
    <text evidence="3">The sequence shown here is derived from an EMBL/GenBank/DDBJ whole genome shotgun (WGS) entry which is preliminary data.</text>
</comment>
<dbReference type="Pfam" id="PF24883">
    <property type="entry name" value="NPHP3_N"/>
    <property type="match status" value="1"/>
</dbReference>
<dbReference type="PANTHER" id="PTHR10039">
    <property type="entry name" value="AMELOGENIN"/>
    <property type="match status" value="1"/>
</dbReference>
<dbReference type="SUPFAM" id="SSF52540">
    <property type="entry name" value="P-loop containing nucleoside triphosphate hydrolases"/>
    <property type="match status" value="1"/>
</dbReference>
<reference evidence="3 4" key="1">
    <citation type="journal article" date="2023" name="Res Sq">
        <title>Genomic and morphological characterization of Knufia obscura isolated from the Mars 2020 spacecraft assembly facility.</title>
        <authorList>
            <person name="Chander A.M."/>
            <person name="Teixeira M.M."/>
            <person name="Singh N.K."/>
            <person name="Williams M.P."/>
            <person name="Parker C.W."/>
            <person name="Leo P."/>
            <person name="Stajich J.E."/>
            <person name="Torok T."/>
            <person name="Tighe S."/>
            <person name="Mason C.E."/>
            <person name="Venkateswaran K."/>
        </authorList>
    </citation>
    <scope>NUCLEOTIDE SEQUENCE [LARGE SCALE GENOMIC DNA]</scope>
    <source>
        <strain evidence="3 4">CCFEE 5817</strain>
    </source>
</reference>
<dbReference type="RefSeq" id="XP_064726003.1">
    <property type="nucleotide sequence ID" value="XM_064878435.1"/>
</dbReference>
<protein>
    <recommendedName>
        <fullName evidence="2">Nephrocystin 3-like N-terminal domain-containing protein</fullName>
    </recommendedName>
</protein>
<dbReference type="InterPro" id="IPR056884">
    <property type="entry name" value="NPHP3-like_N"/>
</dbReference>
<keyword evidence="4" id="KW-1185">Reference proteome</keyword>
<proteinExistence type="predicted"/>
<dbReference type="EMBL" id="JAVHJV010000015">
    <property type="protein sequence ID" value="KAK5937913.1"/>
    <property type="molecule type" value="Genomic_DNA"/>
</dbReference>
<dbReference type="InterPro" id="IPR027417">
    <property type="entry name" value="P-loop_NTPase"/>
</dbReference>
<dbReference type="Proteomes" id="UP001334248">
    <property type="component" value="Unassembled WGS sequence"/>
</dbReference>
<evidence type="ECO:0000313" key="4">
    <source>
        <dbReference type="Proteomes" id="UP001334248"/>
    </source>
</evidence>
<dbReference type="CDD" id="cd00267">
    <property type="entry name" value="ABC_ATPase"/>
    <property type="match status" value="1"/>
</dbReference>
<evidence type="ECO:0000259" key="2">
    <source>
        <dbReference type="Pfam" id="PF24883"/>
    </source>
</evidence>
<dbReference type="PANTHER" id="PTHR10039:SF5">
    <property type="entry name" value="NACHT DOMAIN-CONTAINING PROTEIN"/>
    <property type="match status" value="1"/>
</dbReference>
<feature type="domain" description="Nephrocystin 3-like N-terminal" evidence="2">
    <location>
        <begin position="29"/>
        <end position="191"/>
    </location>
</feature>
<evidence type="ECO:0000256" key="1">
    <source>
        <dbReference type="ARBA" id="ARBA00022737"/>
    </source>
</evidence>
<dbReference type="GeneID" id="90003491"/>
<sequence length="455" mass="51342">MLIKSLYFQGMQTRKQQISARAGSPKHVEWVWDTTFKTWLEGPGSFYWITGLPGSGKSTLMRHICESRGTLDALQRSGHKWVAPHFFFDFRAGESMANSSEGMLRSLLYQLVNRLPHVADRIDHILFGDTFEHNSLQSCMDAICEAVTSSSEMVCAFVDGLDEFQGEALHLLDVIHSLEDRAGIKVRLASRPYSIFKRDLSRFPHLAMQNHNEESIRLYAASKMGASRLQASLPERLVDGICEKARGVFLWARLATDELSRNCLAGKSVEEMEACLGQMPAEVKDMYQRILDQLPPVLELEAVMLLYMLLDDTRSDTVNMSVRKLYVAFKAVISRLGPRASILPIEVDANNDARILAVLGDFLDMTEGSELMTDHHLVTTDPSVPNTAPLLMFEEGNVCFGRSKTSIVSLTHETLRSFLIGNVWLANRLPPVVRETDYFSFWPDLYKKELTLVKT</sequence>
<gene>
    <name evidence="3" type="ORF">PMZ80_010042</name>
</gene>
<accession>A0ABR0RCK8</accession>
<dbReference type="Gene3D" id="3.40.50.300">
    <property type="entry name" value="P-loop containing nucleotide triphosphate hydrolases"/>
    <property type="match status" value="1"/>
</dbReference>
<keyword evidence="1" id="KW-0677">Repeat</keyword>
<name>A0ABR0RCK8_9EURO</name>
<organism evidence="3 4">
    <name type="scientific">Knufia obscura</name>
    <dbReference type="NCBI Taxonomy" id="1635080"/>
    <lineage>
        <taxon>Eukaryota</taxon>
        <taxon>Fungi</taxon>
        <taxon>Dikarya</taxon>
        <taxon>Ascomycota</taxon>
        <taxon>Pezizomycotina</taxon>
        <taxon>Eurotiomycetes</taxon>
        <taxon>Chaetothyriomycetidae</taxon>
        <taxon>Chaetothyriales</taxon>
        <taxon>Trichomeriaceae</taxon>
        <taxon>Knufia</taxon>
    </lineage>
</organism>